<dbReference type="SUPFAM" id="SSF111369">
    <property type="entry name" value="HlyD-like secretion proteins"/>
    <property type="match status" value="2"/>
</dbReference>
<dbReference type="Proteomes" id="UP000180098">
    <property type="component" value="Unassembled WGS sequence"/>
</dbReference>
<accession>A0A1S2LN65</accession>
<comment type="caution">
    <text evidence="8">The sequence shown here is derived from an EMBL/GenBank/DDBJ whole genome shotgun (WGS) entry which is preliminary data.</text>
</comment>
<evidence type="ECO:0000313" key="8">
    <source>
        <dbReference type="EMBL" id="OIJ12865.1"/>
    </source>
</evidence>
<evidence type="ECO:0000313" key="9">
    <source>
        <dbReference type="Proteomes" id="UP000180098"/>
    </source>
</evidence>
<proteinExistence type="inferred from homology"/>
<feature type="domain" description="Multidrug resistance protein MdtA-like barrel-sandwich hybrid" evidence="6">
    <location>
        <begin position="70"/>
        <end position="263"/>
    </location>
</feature>
<dbReference type="Pfam" id="PF25917">
    <property type="entry name" value="BSH_RND"/>
    <property type="match status" value="1"/>
</dbReference>
<sequence>MNWKKMKWATPFLAAAILVGCNTGGDSVDEATQEEAPSLYPVELDEVTKGLLTDEIKLSGNVMPSKQMVVLPMLTGEVTKVNVANGDQVEKGDILIEIDASDIELNVAQAQAGLDAARANLAGSRQMREQSMKQAQLQLDQATDLLKQLDELEGDGSIDTDEIPSNLQEIIQNLVGANMPGDFDRKQAEMAVEQAETALEQARSTTQIEAAEASVKQAEIAVEMAEKQLTNAVIRAPISGQVTNFTAVVGQMVSPQAPLSQIVQMEEPLVQMNVNESVLPSLKRDQDVEVVIKSLNRAYKGTISYISIMPAEQSLSYPVEIKINDGDENLRVGMMAEVIVTVSDEQKQTVVPVDAIITENNKTIAYVTNDGETVERRKVTIASETVDFYSIEAGLEPGEFVIVRGAHQLYDGALINVRNPDLLEDRVNETEGQTEEIEEIDEEEDDDTSEDE</sequence>
<feature type="compositionally biased region" description="Acidic residues" evidence="5">
    <location>
        <begin position="432"/>
        <end position="452"/>
    </location>
</feature>
<reference evidence="8 9" key="1">
    <citation type="submission" date="2016-10" db="EMBL/GenBank/DDBJ databases">
        <title>Draft genome sequences of four alkaliphilic bacteria belonging to the Anaerobacillus genus.</title>
        <authorList>
            <person name="Bassil N.M."/>
            <person name="Lloyd J.R."/>
        </authorList>
    </citation>
    <scope>NUCLEOTIDE SEQUENCE [LARGE SCALE GENOMIC DNA]</scope>
    <source>
        <strain evidence="8 9">DSM 15340</strain>
    </source>
</reference>
<keyword evidence="4" id="KW-0175">Coiled coil</keyword>
<dbReference type="PANTHER" id="PTHR30469">
    <property type="entry name" value="MULTIDRUG RESISTANCE PROTEIN MDTA"/>
    <property type="match status" value="1"/>
</dbReference>
<dbReference type="Gene3D" id="2.40.420.20">
    <property type="match status" value="1"/>
</dbReference>
<keyword evidence="3" id="KW-0813">Transport</keyword>
<evidence type="ECO:0000259" key="6">
    <source>
        <dbReference type="Pfam" id="PF25917"/>
    </source>
</evidence>
<evidence type="ECO:0000259" key="7">
    <source>
        <dbReference type="Pfam" id="PF25967"/>
    </source>
</evidence>
<feature type="domain" description="Multidrug resistance protein MdtA-like C-terminal permuted SH3" evidence="7">
    <location>
        <begin position="350"/>
        <end position="406"/>
    </location>
</feature>
<keyword evidence="9" id="KW-1185">Reference proteome</keyword>
<evidence type="ECO:0000256" key="2">
    <source>
        <dbReference type="ARBA" id="ARBA00009477"/>
    </source>
</evidence>
<dbReference type="Pfam" id="PF25967">
    <property type="entry name" value="RND-MFP_C"/>
    <property type="match status" value="1"/>
</dbReference>
<comment type="similarity">
    <text evidence="2">Belongs to the membrane fusion protein (MFP) (TC 8.A.1) family.</text>
</comment>
<dbReference type="InterPro" id="IPR058625">
    <property type="entry name" value="MdtA-like_BSH"/>
</dbReference>
<feature type="coiled-coil region" evidence="4">
    <location>
        <begin position="185"/>
        <end position="235"/>
    </location>
</feature>
<dbReference type="PANTHER" id="PTHR30469:SF15">
    <property type="entry name" value="HLYD FAMILY OF SECRETION PROTEINS"/>
    <property type="match status" value="1"/>
</dbReference>
<comment type="subcellular location">
    <subcellularLocation>
        <location evidence="1">Cell envelope</location>
    </subcellularLocation>
</comment>
<dbReference type="GO" id="GO:1990281">
    <property type="term" value="C:efflux pump complex"/>
    <property type="evidence" value="ECO:0007669"/>
    <property type="project" value="TreeGrafter"/>
</dbReference>
<name>A0A1S2LN65_9BACI</name>
<dbReference type="NCBIfam" id="TIGR01730">
    <property type="entry name" value="RND_mfp"/>
    <property type="match status" value="1"/>
</dbReference>
<evidence type="ECO:0000256" key="4">
    <source>
        <dbReference type="SAM" id="Coils"/>
    </source>
</evidence>
<dbReference type="GO" id="GO:0015562">
    <property type="term" value="F:efflux transmembrane transporter activity"/>
    <property type="evidence" value="ECO:0007669"/>
    <property type="project" value="TreeGrafter"/>
</dbReference>
<evidence type="ECO:0000256" key="1">
    <source>
        <dbReference type="ARBA" id="ARBA00004196"/>
    </source>
</evidence>
<organism evidence="8 9">
    <name type="scientific">Anaerobacillus arseniciselenatis</name>
    <dbReference type="NCBI Taxonomy" id="85682"/>
    <lineage>
        <taxon>Bacteria</taxon>
        <taxon>Bacillati</taxon>
        <taxon>Bacillota</taxon>
        <taxon>Bacilli</taxon>
        <taxon>Bacillales</taxon>
        <taxon>Bacillaceae</taxon>
        <taxon>Anaerobacillus</taxon>
    </lineage>
</organism>
<dbReference type="InterPro" id="IPR058627">
    <property type="entry name" value="MdtA-like_C"/>
</dbReference>
<dbReference type="PROSITE" id="PS51257">
    <property type="entry name" value="PROKAR_LIPOPROTEIN"/>
    <property type="match status" value="1"/>
</dbReference>
<evidence type="ECO:0000256" key="3">
    <source>
        <dbReference type="ARBA" id="ARBA00022448"/>
    </source>
</evidence>
<protein>
    <submittedName>
        <fullName evidence="8">Uncharacterized protein</fullName>
    </submittedName>
</protein>
<feature type="region of interest" description="Disordered" evidence="5">
    <location>
        <begin position="426"/>
        <end position="452"/>
    </location>
</feature>
<dbReference type="Gene3D" id="2.40.30.170">
    <property type="match status" value="1"/>
</dbReference>
<evidence type="ECO:0000256" key="5">
    <source>
        <dbReference type="SAM" id="MobiDB-lite"/>
    </source>
</evidence>
<dbReference type="OrthoDB" id="2456449at2"/>
<dbReference type="InterPro" id="IPR006143">
    <property type="entry name" value="RND_pump_MFP"/>
</dbReference>
<dbReference type="EMBL" id="MLQQ01000018">
    <property type="protein sequence ID" value="OIJ12865.1"/>
    <property type="molecule type" value="Genomic_DNA"/>
</dbReference>
<dbReference type="Gene3D" id="2.40.50.100">
    <property type="match status" value="2"/>
</dbReference>
<dbReference type="RefSeq" id="WP_071313172.1">
    <property type="nucleotide sequence ID" value="NZ_MLQQ01000018.1"/>
</dbReference>
<dbReference type="AlphaFoldDB" id="A0A1S2LN65"/>
<gene>
    <name evidence="8" type="ORF">BKP35_09865</name>
</gene>